<gene>
    <name evidence="6" type="ORF">HMPREF1541_09569</name>
</gene>
<dbReference type="EMBL" id="KB822712">
    <property type="protein sequence ID" value="ETN45736.1"/>
    <property type="molecule type" value="Genomic_DNA"/>
</dbReference>
<dbReference type="HOGENOM" id="CLU_115063_1_0_1"/>
<protein>
    <submittedName>
        <fullName evidence="6">Uncharacterized protein</fullName>
    </submittedName>
</protein>
<dbReference type="Proteomes" id="UP000030752">
    <property type="component" value="Unassembled WGS sequence"/>
</dbReference>
<keyword evidence="7" id="KW-1185">Reference proteome</keyword>
<dbReference type="OrthoDB" id="67317at2759"/>
<organism evidence="6 7">
    <name type="scientific">Cyphellophora europaea (strain CBS 101466)</name>
    <name type="common">Phialophora europaea</name>
    <dbReference type="NCBI Taxonomy" id="1220924"/>
    <lineage>
        <taxon>Eukaryota</taxon>
        <taxon>Fungi</taxon>
        <taxon>Dikarya</taxon>
        <taxon>Ascomycota</taxon>
        <taxon>Pezizomycotina</taxon>
        <taxon>Eurotiomycetes</taxon>
        <taxon>Chaetothyriomycetidae</taxon>
        <taxon>Chaetothyriales</taxon>
        <taxon>Cyphellophoraceae</taxon>
        <taxon>Cyphellophora</taxon>
    </lineage>
</organism>
<reference evidence="6 7" key="1">
    <citation type="submission" date="2013-03" db="EMBL/GenBank/DDBJ databases">
        <title>The Genome Sequence of Phialophora europaea CBS 101466.</title>
        <authorList>
            <consortium name="The Broad Institute Genomics Platform"/>
            <person name="Cuomo C."/>
            <person name="de Hoog S."/>
            <person name="Gorbushina A."/>
            <person name="Walker B."/>
            <person name="Young S.K."/>
            <person name="Zeng Q."/>
            <person name="Gargeya S."/>
            <person name="Fitzgerald M."/>
            <person name="Haas B."/>
            <person name="Abouelleil A."/>
            <person name="Allen A.W."/>
            <person name="Alvarado L."/>
            <person name="Arachchi H.M."/>
            <person name="Berlin A.M."/>
            <person name="Chapman S.B."/>
            <person name="Gainer-Dewar J."/>
            <person name="Goldberg J."/>
            <person name="Griggs A."/>
            <person name="Gujja S."/>
            <person name="Hansen M."/>
            <person name="Howarth C."/>
            <person name="Imamovic A."/>
            <person name="Ireland A."/>
            <person name="Larimer J."/>
            <person name="McCowan C."/>
            <person name="Murphy C."/>
            <person name="Pearson M."/>
            <person name="Poon T.W."/>
            <person name="Priest M."/>
            <person name="Roberts A."/>
            <person name="Saif S."/>
            <person name="Shea T."/>
            <person name="Sisk P."/>
            <person name="Sykes S."/>
            <person name="Wortman J."/>
            <person name="Nusbaum C."/>
            <person name="Birren B."/>
        </authorList>
    </citation>
    <scope>NUCLEOTIDE SEQUENCE [LARGE SCALE GENOMIC DNA]</scope>
    <source>
        <strain evidence="6 7">CBS 101466</strain>
    </source>
</reference>
<dbReference type="InParanoid" id="W2SAH6"/>
<evidence type="ECO:0000313" key="6">
    <source>
        <dbReference type="EMBL" id="ETN45736.1"/>
    </source>
</evidence>
<keyword evidence="4 5" id="KW-0472">Membrane</keyword>
<comment type="subcellular location">
    <subcellularLocation>
        <location evidence="1">Membrane</location>
    </subcellularLocation>
</comment>
<evidence type="ECO:0000256" key="5">
    <source>
        <dbReference type="SAM" id="Phobius"/>
    </source>
</evidence>
<keyword evidence="2 5" id="KW-0812">Transmembrane</keyword>
<dbReference type="GO" id="GO:0016020">
    <property type="term" value="C:membrane"/>
    <property type="evidence" value="ECO:0007669"/>
    <property type="project" value="UniProtKB-SubCell"/>
</dbReference>
<dbReference type="Pfam" id="PF23489">
    <property type="entry name" value="V-ATPase_su_f"/>
    <property type="match status" value="1"/>
</dbReference>
<dbReference type="STRING" id="1220924.W2SAH6"/>
<proteinExistence type="predicted"/>
<evidence type="ECO:0000313" key="7">
    <source>
        <dbReference type="Proteomes" id="UP000030752"/>
    </source>
</evidence>
<dbReference type="InterPro" id="IPR056552">
    <property type="entry name" value="Ribonucl_Kappa"/>
</dbReference>
<dbReference type="VEuPathDB" id="FungiDB:HMPREF1541_09569"/>
<accession>W2SAH6</accession>
<dbReference type="RefSeq" id="XP_008712464.1">
    <property type="nucleotide sequence ID" value="XM_008714242.1"/>
</dbReference>
<feature type="transmembrane region" description="Helical" evidence="5">
    <location>
        <begin position="52"/>
        <end position="77"/>
    </location>
</feature>
<dbReference type="eggNOG" id="ENOG502S504">
    <property type="taxonomic scope" value="Eukaryota"/>
</dbReference>
<dbReference type="GeneID" id="19976908"/>
<name>W2SAH6_CYPE1</name>
<dbReference type="FunCoup" id="W2SAH6">
    <property type="interactions" value="13"/>
</dbReference>
<dbReference type="AlphaFoldDB" id="W2SAH6"/>
<evidence type="ECO:0000256" key="2">
    <source>
        <dbReference type="ARBA" id="ARBA00022692"/>
    </source>
</evidence>
<evidence type="ECO:0000256" key="1">
    <source>
        <dbReference type="ARBA" id="ARBA00004370"/>
    </source>
</evidence>
<evidence type="ECO:0000256" key="4">
    <source>
        <dbReference type="ARBA" id="ARBA00023136"/>
    </source>
</evidence>
<keyword evidence="3 5" id="KW-1133">Transmembrane helix</keyword>
<feature type="transmembrane region" description="Helical" evidence="5">
    <location>
        <begin position="7"/>
        <end position="32"/>
    </location>
</feature>
<sequence length="90" mass="9639">MKPVVSAFNAWSCTVISIFAVIILSVLGSLFARNHHVVMGMEEDPDEGTNAAVASSIFIAVAVYAGFIVFCGSQAWLHVRASRRGAISLR</sequence>
<evidence type="ECO:0000256" key="3">
    <source>
        <dbReference type="ARBA" id="ARBA00022989"/>
    </source>
</evidence>